<accession>A0A3N9XUS9</accession>
<proteinExistence type="predicted"/>
<gene>
    <name evidence="3" type="ORF">DDE19_13485</name>
</gene>
<name>A0A3N9XUS9_9ACTN</name>
<dbReference type="EMBL" id="QDGB01000238">
    <property type="protein sequence ID" value="RQX16868.1"/>
    <property type="molecule type" value="Genomic_DNA"/>
</dbReference>
<evidence type="ECO:0000256" key="1">
    <source>
        <dbReference type="SAM" id="MobiDB-lite"/>
    </source>
</evidence>
<dbReference type="Pfam" id="PF13360">
    <property type="entry name" value="PQQ_2"/>
    <property type="match status" value="1"/>
</dbReference>
<evidence type="ECO:0000313" key="3">
    <source>
        <dbReference type="EMBL" id="RQX16868.1"/>
    </source>
</evidence>
<dbReference type="InterPro" id="IPR002372">
    <property type="entry name" value="PQQ_rpt_dom"/>
</dbReference>
<dbReference type="Proteomes" id="UP000278981">
    <property type="component" value="Unassembled WGS sequence"/>
</dbReference>
<dbReference type="InterPro" id="IPR011047">
    <property type="entry name" value="Quinoprotein_ADH-like_sf"/>
</dbReference>
<feature type="domain" description="Pyrrolo-quinoline quinone repeat" evidence="2">
    <location>
        <begin position="91"/>
        <end position="239"/>
    </location>
</feature>
<comment type="caution">
    <text evidence="3">The sequence shown here is derived from an EMBL/GenBank/DDBJ whole genome shotgun (WGS) entry which is preliminary data.</text>
</comment>
<dbReference type="AlphaFoldDB" id="A0A3N9XUS9"/>
<sequence>MEVDAMTDSVIDLGELRHGPDPDPPPRPPRAHSRPLRCALVVLLALVTLAAAAVPPSRRAPLTLPAPPGSDVMIDGDLFLVMEPTDTATRQGRLAAYRLPGGEPVWQAPLSAEARYWGMRSLAGMVLVTGFEIGPEGRETRTVALDRATGAYRWQQPGVAYELTDGNLLLRSGGETEPSSVRAVDPCCGSVRWQLPPTTAGINIRDTGQGVDRIVLNQANGLVEVRDTTTGAALARAEMRPPGAAPLGIELIDDLLLAIDRGSGTINAYGLDWLERRWTRASGPIEFALDCGPVVCLRTGGNELQALDPATGDVRWRSDRWLWGWPYENRLMANVSGFGPMEQYIVLDPLTGRQLADLGRWELYQLGVGGRLVGIRRHPDGGVLVGELNIAAGEVRIVDVLPDASGECQAITGYLVCATPAGSYQLWKLAD</sequence>
<dbReference type="SUPFAM" id="SSF50998">
    <property type="entry name" value="Quinoprotein alcohol dehydrogenase-like"/>
    <property type="match status" value="1"/>
</dbReference>
<evidence type="ECO:0000259" key="2">
    <source>
        <dbReference type="Pfam" id="PF13360"/>
    </source>
</evidence>
<evidence type="ECO:0000313" key="4">
    <source>
        <dbReference type="Proteomes" id="UP000278981"/>
    </source>
</evidence>
<dbReference type="Gene3D" id="2.130.10.10">
    <property type="entry name" value="YVTN repeat-like/Quinoprotein amine dehydrogenase"/>
    <property type="match status" value="1"/>
</dbReference>
<organism evidence="3 4">
    <name type="scientific">Micromonospora ureilytica</name>
    <dbReference type="NCBI Taxonomy" id="709868"/>
    <lineage>
        <taxon>Bacteria</taxon>
        <taxon>Bacillati</taxon>
        <taxon>Actinomycetota</taxon>
        <taxon>Actinomycetes</taxon>
        <taxon>Micromonosporales</taxon>
        <taxon>Micromonosporaceae</taxon>
        <taxon>Micromonospora</taxon>
    </lineage>
</organism>
<protein>
    <recommendedName>
        <fullName evidence="2">Pyrrolo-quinoline quinone repeat domain-containing protein</fullName>
    </recommendedName>
</protein>
<reference evidence="3 4" key="1">
    <citation type="submission" date="2018-04" db="EMBL/GenBank/DDBJ databases">
        <title>Micromonosporas from Atacama Desert.</title>
        <authorList>
            <person name="Carro L."/>
            <person name="Klenk H.-P."/>
            <person name="Goodfellow M."/>
        </authorList>
    </citation>
    <scope>NUCLEOTIDE SEQUENCE [LARGE SCALE GENOMIC DNA]</scope>
    <source>
        <strain evidence="3 4">LB19</strain>
    </source>
</reference>
<feature type="region of interest" description="Disordered" evidence="1">
    <location>
        <begin position="1"/>
        <end position="32"/>
    </location>
</feature>
<dbReference type="InterPro" id="IPR015943">
    <property type="entry name" value="WD40/YVTN_repeat-like_dom_sf"/>
</dbReference>